<feature type="domain" description="YrdC-like" evidence="11">
    <location>
        <begin position="210"/>
        <end position="395"/>
    </location>
</feature>
<dbReference type="FunFam" id="3.30.420.40:FF:000124">
    <property type="entry name" value="Carbamoyltransferase HypF"/>
    <property type="match status" value="1"/>
</dbReference>
<keyword evidence="9" id="KW-0378">Hydrolase</keyword>
<dbReference type="GO" id="GO:0051604">
    <property type="term" value="P:protein maturation"/>
    <property type="evidence" value="ECO:0007669"/>
    <property type="project" value="TreeGrafter"/>
</dbReference>
<dbReference type="GO" id="GO:0003998">
    <property type="term" value="F:acylphosphatase activity"/>
    <property type="evidence" value="ECO:0007669"/>
    <property type="project" value="UniProtKB-EC"/>
</dbReference>
<dbReference type="AlphaFoldDB" id="A0AA41R181"/>
<evidence type="ECO:0000256" key="7">
    <source>
        <dbReference type="ARBA" id="ARBA00048220"/>
    </source>
</evidence>
<evidence type="ECO:0000259" key="11">
    <source>
        <dbReference type="PROSITE" id="PS51163"/>
    </source>
</evidence>
<evidence type="ECO:0000313" key="13">
    <source>
        <dbReference type="Proteomes" id="UP001165427"/>
    </source>
</evidence>
<comment type="catalytic activity">
    <reaction evidence="7">
        <text>C-terminal L-cysteinyl-[HypE protein] + carbamoyl phosphate + ATP + H2O = C-terminal S-carboxamide-L-cysteinyl-[HypE protein] + AMP + phosphate + diphosphate + H(+)</text>
        <dbReference type="Rhea" id="RHEA:55636"/>
        <dbReference type="Rhea" id="RHEA-COMP:14247"/>
        <dbReference type="Rhea" id="RHEA-COMP:14392"/>
        <dbReference type="ChEBI" id="CHEBI:15377"/>
        <dbReference type="ChEBI" id="CHEBI:15378"/>
        <dbReference type="ChEBI" id="CHEBI:30616"/>
        <dbReference type="ChEBI" id="CHEBI:33019"/>
        <dbReference type="ChEBI" id="CHEBI:43474"/>
        <dbReference type="ChEBI" id="CHEBI:58228"/>
        <dbReference type="ChEBI" id="CHEBI:76913"/>
        <dbReference type="ChEBI" id="CHEBI:139126"/>
        <dbReference type="ChEBI" id="CHEBI:456215"/>
    </reaction>
</comment>
<dbReference type="InterPro" id="IPR017945">
    <property type="entry name" value="DHBP_synth_RibB-like_a/b_dom"/>
</dbReference>
<dbReference type="NCBIfam" id="TIGR00143">
    <property type="entry name" value="hypF"/>
    <property type="match status" value="1"/>
</dbReference>
<evidence type="ECO:0000256" key="5">
    <source>
        <dbReference type="ARBA" id="ARBA00022771"/>
    </source>
</evidence>
<dbReference type="InterPro" id="IPR055128">
    <property type="entry name" value="HypF_C_2"/>
</dbReference>
<dbReference type="GO" id="GO:0016743">
    <property type="term" value="F:carboxyl- or carbamoyltransferase activity"/>
    <property type="evidence" value="ECO:0007669"/>
    <property type="project" value="UniProtKB-UniRule"/>
</dbReference>
<dbReference type="PROSITE" id="PS51163">
    <property type="entry name" value="YRDC"/>
    <property type="match status" value="1"/>
</dbReference>
<gene>
    <name evidence="12" type="primary">hypF</name>
    <name evidence="12" type="ORF">MRX98_02065</name>
</gene>
<protein>
    <recommendedName>
        <fullName evidence="8">Carbamoyltransferase</fullName>
        <ecNumber evidence="8">6.2.-.-</ecNumber>
    </recommendedName>
</protein>
<keyword evidence="3 12" id="KW-0436">Ligase</keyword>
<evidence type="ECO:0000256" key="4">
    <source>
        <dbReference type="ARBA" id="ARBA00022723"/>
    </source>
</evidence>
<comment type="catalytic activity">
    <reaction evidence="9">
        <text>an acyl phosphate + H2O = a carboxylate + phosphate + H(+)</text>
        <dbReference type="Rhea" id="RHEA:14965"/>
        <dbReference type="ChEBI" id="CHEBI:15377"/>
        <dbReference type="ChEBI" id="CHEBI:15378"/>
        <dbReference type="ChEBI" id="CHEBI:29067"/>
        <dbReference type="ChEBI" id="CHEBI:43474"/>
        <dbReference type="ChEBI" id="CHEBI:59918"/>
        <dbReference type="EC" id="3.6.1.7"/>
    </reaction>
</comment>
<dbReference type="Gene3D" id="3.30.420.360">
    <property type="match status" value="1"/>
</dbReference>
<comment type="similarity">
    <text evidence="2 8">Belongs to the carbamoyltransferase HypF family.</text>
</comment>
<evidence type="ECO:0000256" key="3">
    <source>
        <dbReference type="ARBA" id="ARBA00022598"/>
    </source>
</evidence>
<dbReference type="InterPro" id="IPR051060">
    <property type="entry name" value="Carbamoyltrans_HypF-like"/>
</dbReference>
<dbReference type="EMBL" id="JALJRB010000002">
    <property type="protein sequence ID" value="MCJ8499345.1"/>
    <property type="molecule type" value="Genomic_DNA"/>
</dbReference>
<dbReference type="Pfam" id="PF01300">
    <property type="entry name" value="Sua5_yciO_yrdC"/>
    <property type="match status" value="1"/>
</dbReference>
<dbReference type="GO" id="GO:0008270">
    <property type="term" value="F:zinc ion binding"/>
    <property type="evidence" value="ECO:0007669"/>
    <property type="project" value="UniProtKB-KW"/>
</dbReference>
<dbReference type="PIRSF" id="PIRSF006256">
    <property type="entry name" value="CMPcnvr_hdrg_mat"/>
    <property type="match status" value="1"/>
</dbReference>
<dbReference type="EC" id="6.2.-.-" evidence="8"/>
<dbReference type="Gene3D" id="3.90.870.50">
    <property type="match status" value="1"/>
</dbReference>
<proteinExistence type="inferred from homology"/>
<dbReference type="InterPro" id="IPR001792">
    <property type="entry name" value="Acylphosphatase-like_dom"/>
</dbReference>
<comment type="caution">
    <text evidence="12">The sequence shown here is derived from an EMBL/GenBank/DDBJ whole genome shotgun (WGS) entry which is preliminary data.</text>
</comment>
<dbReference type="InterPro" id="IPR004421">
    <property type="entry name" value="Carbamoyltransferase_HypF"/>
</dbReference>
<dbReference type="InterPro" id="IPR011125">
    <property type="entry name" value="Znf_HypF"/>
</dbReference>
<evidence type="ECO:0000256" key="6">
    <source>
        <dbReference type="ARBA" id="ARBA00022833"/>
    </source>
</evidence>
<dbReference type="GO" id="GO:0003725">
    <property type="term" value="F:double-stranded RNA binding"/>
    <property type="evidence" value="ECO:0007669"/>
    <property type="project" value="InterPro"/>
</dbReference>
<keyword evidence="4" id="KW-0479">Metal-binding</keyword>
<keyword evidence="6" id="KW-0862">Zinc</keyword>
<dbReference type="SUPFAM" id="SSF54975">
    <property type="entry name" value="Acylphosphatase/BLUF domain-like"/>
    <property type="match status" value="1"/>
</dbReference>
<evidence type="ECO:0000256" key="9">
    <source>
        <dbReference type="PROSITE-ProRule" id="PRU00520"/>
    </source>
</evidence>
<sequence length="768" mass="84230">MSPGLHDPDQLPIAKTADIGGIVQGVGFRPYVHRLAHEHGLAGWVTNTADGVSLWVEGPQDRIAAFFRDLPRRLPPLAHIGTLDLQEQPVAGHDEFTIRHSRAARHRNALIAPDVAVCDDCLREMRDPRDRRYGYPFINCTNCGPRYTIIETVPYDRPNTAMRGFTMCARCQAEYDDPADRRFHAQPNACADCGPRMALYDRQRNPVADPDPIGRGARLLHEGRIVAIKGLGGFHLAVDAFNDAAVERLRRRKQREEKPLAVMAPDLAAVAGFARCDDADAALLTAPQRPIVLLPKRLPERLAYAVAPRNLFYGVMLPYTPLHHLLLAHGFEALVMTSANRSEEPIVIDNEAAFDQLGAIADHFLVHDRPIYLRSDDSIVQRVGGATRFVRRSRGYVPVPIALHDSQPSVLACGAELKNTICLTKGRQAFVSQHIGDLENLPAEQFFRLTIDHLQRILDISPAALACDLHPDYRSTQWARGRTERPVIAVQHHHAHIAACMAEHGLTGRVLGLAFDGTGYGPDRTVWGGEILAAGLTGFDRLAHLDPVPMPGAAAAIRQPWRMGLAYLHHAFGDDLWELDLPFLRNLDQGKAHTVCQMAARRINAPPTSSLGRLFDGIAAILGLRHTVSFEGQAAMELEMIADGASHGPYPANTNDDPIDRVDPAPIVAAVVADIRAGLPAFVIARKFQDTVIDRFITVCRTLRDTTGLERAVLSGGCFQNRLLLEGFTTGLQQAGFEVYSHEKVPTNDGGLSLGQAVVAGARLQEAQ</sequence>
<dbReference type="PROSITE" id="PS51160">
    <property type="entry name" value="ACYLPHOSPHATASE_3"/>
    <property type="match status" value="1"/>
</dbReference>
<evidence type="ECO:0000259" key="10">
    <source>
        <dbReference type="PROSITE" id="PS51160"/>
    </source>
</evidence>
<dbReference type="GO" id="GO:0016874">
    <property type="term" value="F:ligase activity"/>
    <property type="evidence" value="ECO:0007669"/>
    <property type="project" value="UniProtKB-UniRule"/>
</dbReference>
<dbReference type="InterPro" id="IPR017968">
    <property type="entry name" value="Acylphosphatase_CS"/>
</dbReference>
<name>A0AA41R181_9BACT</name>
<dbReference type="InterPro" id="IPR041440">
    <property type="entry name" value="HypF_C"/>
</dbReference>
<reference evidence="12" key="1">
    <citation type="submission" date="2022-04" db="EMBL/GenBank/DDBJ databases">
        <title>Desulfatitalea alkaliphila sp. nov., a novel anaerobic sulfate-reducing bacterium isolated from terrestrial mud volcano, Taman Peninsula, Russia.</title>
        <authorList>
            <person name="Khomyakova M.A."/>
            <person name="Merkel A.Y."/>
            <person name="Slobodkin A.I."/>
        </authorList>
    </citation>
    <scope>NUCLEOTIDE SEQUENCE</scope>
    <source>
        <strain evidence="12">M08but</strain>
    </source>
</reference>
<dbReference type="RefSeq" id="WP_246902592.1">
    <property type="nucleotide sequence ID" value="NZ_JALJRB010000002.1"/>
</dbReference>
<dbReference type="Pfam" id="PF07503">
    <property type="entry name" value="zf-HYPF"/>
    <property type="match status" value="2"/>
</dbReference>
<dbReference type="PANTHER" id="PTHR42959:SF1">
    <property type="entry name" value="CARBAMOYLTRANSFERASE HYPF"/>
    <property type="match status" value="1"/>
</dbReference>
<dbReference type="PANTHER" id="PTHR42959">
    <property type="entry name" value="CARBAMOYLTRANSFERASE"/>
    <property type="match status" value="1"/>
</dbReference>
<feature type="active site" evidence="9">
    <location>
        <position position="47"/>
    </location>
</feature>
<dbReference type="Pfam" id="PF22521">
    <property type="entry name" value="HypF_C_2"/>
    <property type="match status" value="1"/>
</dbReference>
<evidence type="ECO:0000256" key="1">
    <source>
        <dbReference type="ARBA" id="ARBA00004711"/>
    </source>
</evidence>
<dbReference type="SUPFAM" id="SSF55821">
    <property type="entry name" value="YrdC/RibB"/>
    <property type="match status" value="1"/>
</dbReference>
<feature type="domain" description="Acylphosphatase-like" evidence="10">
    <location>
        <begin position="14"/>
        <end position="100"/>
    </location>
</feature>
<accession>A0AA41R181</accession>
<feature type="active site" evidence="9">
    <location>
        <position position="29"/>
    </location>
</feature>
<dbReference type="Gene3D" id="3.30.420.40">
    <property type="match status" value="1"/>
</dbReference>
<dbReference type="Gene3D" id="3.30.110.120">
    <property type="match status" value="1"/>
</dbReference>
<dbReference type="Pfam" id="PF00708">
    <property type="entry name" value="Acylphosphatase"/>
    <property type="match status" value="1"/>
</dbReference>
<dbReference type="InterPro" id="IPR036046">
    <property type="entry name" value="Acylphosphatase-like_dom_sf"/>
</dbReference>
<comment type="pathway">
    <text evidence="1">Protein modification; [NiFe] hydrogenase maturation.</text>
</comment>
<dbReference type="InterPro" id="IPR006070">
    <property type="entry name" value="Sua5-like_dom"/>
</dbReference>
<evidence type="ECO:0000256" key="2">
    <source>
        <dbReference type="ARBA" id="ARBA00008097"/>
    </source>
</evidence>
<keyword evidence="13" id="KW-1185">Reference proteome</keyword>
<evidence type="ECO:0000256" key="8">
    <source>
        <dbReference type="PIRNR" id="PIRNR006256"/>
    </source>
</evidence>
<organism evidence="12 13">
    <name type="scientific">Desulfatitalea alkaliphila</name>
    <dbReference type="NCBI Taxonomy" id="2929485"/>
    <lineage>
        <taxon>Bacteria</taxon>
        <taxon>Pseudomonadati</taxon>
        <taxon>Thermodesulfobacteriota</taxon>
        <taxon>Desulfobacteria</taxon>
        <taxon>Desulfobacterales</taxon>
        <taxon>Desulfosarcinaceae</taxon>
        <taxon>Desulfatitalea</taxon>
    </lineage>
</organism>
<dbReference type="PROSITE" id="PS00150">
    <property type="entry name" value="ACYLPHOSPHATASE_1"/>
    <property type="match status" value="1"/>
</dbReference>
<dbReference type="Proteomes" id="UP001165427">
    <property type="component" value="Unassembled WGS sequence"/>
</dbReference>
<keyword evidence="5" id="KW-0863">Zinc-finger</keyword>
<evidence type="ECO:0000313" key="12">
    <source>
        <dbReference type="EMBL" id="MCJ8499345.1"/>
    </source>
</evidence>
<dbReference type="Pfam" id="PF17788">
    <property type="entry name" value="HypF_C"/>
    <property type="match status" value="1"/>
</dbReference>